<sequence length="828" mass="94080">MRRPGATHSVAWKHHKREIQLGSRLAAEALAITNGEHKNSKLCSENQPERTCEPTNLRENGGDRKRSFLEMDASRKTETSDTELCNKRPFRPSDLENKPYEQGQKSKGTILYDLLSGRENLHTASLRSQLFLLSFRDVPKCVPLEQVPQQARLRKRLKPIRKHNGAFTYLDETQSKASFIQTQTVDSSLTSTHKTRLLASNKYGRNAPRAESLPVFDEPVQSLRPRTERFVDPQKIPQKSQRLSWYPEHKLNNRSRVRLSCSGMDLNSEQPLDLSHSKRPVSELFGSRCHYKEPLHTYPPSITSDEHLFADYKQKGQQMDKNSVKVKYTPEDNKEAQSGRQSPQGYELLLQHFVQLLMSPLNLTMLSSKRDMKFSNDLSKQLLPHLPCHPKIIQPASPSSNGSTSPRLIPKQSSPSIPFKEQHLPFFPESVVRGNVRDTSPCSSNFAPSETSKDSPNSSPSIRLNRDTSKDEKLNEVIFNSSQHMSQADQVISSFLTQPQALVNAPSLPNLNLTRNIPRELQIISGCTTPHRQENGHTHVQTRDSMGLYKPIKHSPPILAMLCAVNKDSAITSNKTVEASHNNIAHALHSSVRRWIVKLVHLLKKPEELFLESFSKMSVVESSGPGGFPQQVVLRCSSALMLELRNTSSETRLRLVQESWHQLFAIFALEEHLDIVSFARYKLEHLFDALSESQIAIQSGSEQSYQRIRRLSKYETIQLEDTVRYLHLLQNAIWGMELNDTIFVLIRMALLLSGVHEDASKEELFHNTETAILHDLKASSPSSNALTTTQVNTTLKILRALRKEPIRILFRDFLEEPVELILCRLLSD</sequence>
<proteinExistence type="predicted"/>
<evidence type="ECO:0000313" key="2">
    <source>
        <dbReference type="EMBL" id="KAG5452298.1"/>
    </source>
</evidence>
<comment type="caution">
    <text evidence="2">The sequence shown here is derived from an EMBL/GenBank/DDBJ whole genome shotgun (WGS) entry which is preliminary data.</text>
</comment>
<feature type="compositionally biased region" description="Polar residues" evidence="1">
    <location>
        <begin position="396"/>
        <end position="416"/>
    </location>
</feature>
<dbReference type="OrthoDB" id="6280980at2759"/>
<feature type="compositionally biased region" description="Polar residues" evidence="1">
    <location>
        <begin position="438"/>
        <end position="462"/>
    </location>
</feature>
<feature type="region of interest" description="Disordered" evidence="1">
    <location>
        <begin position="38"/>
        <end position="102"/>
    </location>
</feature>
<accession>A0A419Q841</accession>
<feature type="region of interest" description="Disordered" evidence="1">
    <location>
        <begin position="438"/>
        <end position="469"/>
    </location>
</feature>
<dbReference type="EMBL" id="NIRI02000042">
    <property type="protein sequence ID" value="KAG5452298.1"/>
    <property type="molecule type" value="Genomic_DNA"/>
</dbReference>
<organism evidence="2 3">
    <name type="scientific">Clonorchis sinensis</name>
    <name type="common">Chinese liver fluke</name>
    <dbReference type="NCBI Taxonomy" id="79923"/>
    <lineage>
        <taxon>Eukaryota</taxon>
        <taxon>Metazoa</taxon>
        <taxon>Spiralia</taxon>
        <taxon>Lophotrochozoa</taxon>
        <taxon>Platyhelminthes</taxon>
        <taxon>Trematoda</taxon>
        <taxon>Digenea</taxon>
        <taxon>Opisthorchiida</taxon>
        <taxon>Opisthorchiata</taxon>
        <taxon>Opisthorchiidae</taxon>
        <taxon>Clonorchis</taxon>
    </lineage>
</organism>
<keyword evidence="3" id="KW-1185">Reference proteome</keyword>
<gene>
    <name evidence="2" type="ORF">CSKR_106727</name>
</gene>
<evidence type="ECO:0000313" key="3">
    <source>
        <dbReference type="Proteomes" id="UP000286415"/>
    </source>
</evidence>
<protein>
    <submittedName>
        <fullName evidence="2">Uncharacterized protein</fullName>
    </submittedName>
</protein>
<dbReference type="Proteomes" id="UP000286415">
    <property type="component" value="Unassembled WGS sequence"/>
</dbReference>
<feature type="compositionally biased region" description="Basic and acidic residues" evidence="1">
    <location>
        <begin position="60"/>
        <end position="79"/>
    </location>
</feature>
<dbReference type="AlphaFoldDB" id="A0A419Q841"/>
<reference evidence="2 3" key="1">
    <citation type="journal article" date="2018" name="Biotechnol. Adv.">
        <title>Improved genomic resources and new bioinformatic workflow for the carcinogenic parasite Clonorchis sinensis: Biotechnological implications.</title>
        <authorList>
            <person name="Wang D."/>
            <person name="Korhonen P.K."/>
            <person name="Gasser R.B."/>
            <person name="Young N.D."/>
        </authorList>
    </citation>
    <scope>NUCLEOTIDE SEQUENCE [LARGE SCALE GENOMIC DNA]</scope>
    <source>
        <strain evidence="2">Cs-k2</strain>
    </source>
</reference>
<dbReference type="InParanoid" id="A0A419Q841"/>
<feature type="region of interest" description="Disordered" evidence="1">
    <location>
        <begin position="388"/>
        <end position="420"/>
    </location>
</feature>
<name>A0A419Q841_CLOSI</name>
<reference evidence="2 3" key="2">
    <citation type="journal article" date="2021" name="Genomics">
        <title>High-quality reference genome for Clonorchis sinensis.</title>
        <authorList>
            <person name="Young N.D."/>
            <person name="Stroehlein A.J."/>
            <person name="Kinkar L."/>
            <person name="Wang T."/>
            <person name="Sohn W.M."/>
            <person name="Chang B.C.H."/>
            <person name="Kaur P."/>
            <person name="Weisz D."/>
            <person name="Dudchenko O."/>
            <person name="Aiden E.L."/>
            <person name="Korhonen P.K."/>
            <person name="Gasser R.B."/>
        </authorList>
    </citation>
    <scope>NUCLEOTIDE SEQUENCE [LARGE SCALE GENOMIC DNA]</scope>
    <source>
        <strain evidence="2">Cs-k2</strain>
    </source>
</reference>
<evidence type="ECO:0000256" key="1">
    <source>
        <dbReference type="SAM" id="MobiDB-lite"/>
    </source>
</evidence>